<keyword evidence="11" id="KW-1133">Transmembrane helix</keyword>
<dbReference type="PROSITE" id="PS00086">
    <property type="entry name" value="CYTOCHROME_P450"/>
    <property type="match status" value="1"/>
</dbReference>
<dbReference type="OrthoDB" id="2789670at2759"/>
<sequence length="498" mass="57500">MLVYNAVFLLTIILSIAIVNRRVRLSRRRLPPGPIGHILFGVQSRDIGDQPWKTYTTWSKRYGPLTYFRMARRQFLVLSSVQAVTDLLEKRASIYSDRPRKYVWDEIVGRKHSVFNISSRSERFRKYRWMMGSGLNSKAIQEYTQFFERENQVMLQALHKDPGNFAKLLRRNAGATIMQITYGYHVTTDDDPFIEIVETNNALSAKAMAPGRYLVDSFPFLRFIPSWFPGAHFHAELKEFQRYLNRENEIPYRWVREQMAKGAHDESFVSRLVLPPGGQTLSWEEEDCIKWTAAGLYSGGADTTVSAMLTFFMAMVLYPNIQRRAQDELASLLSKGQEEDCICRLSRTKDRGKLPYVEALIKEVLRWGSVAPVALPHSLVQDDEYMGYRIPKGTTVIANIWALMQDPYTYPNPEAFNPERFLSANQPDPRSFVFGFGRRMCPGRQQFAELSLFLQITSILATYNIFPYLDWDGKEILPVREYVNGIVTYVPPLQDSLV</sequence>
<evidence type="ECO:0000313" key="13">
    <source>
        <dbReference type="Proteomes" id="UP000030669"/>
    </source>
</evidence>
<evidence type="ECO:0000256" key="1">
    <source>
        <dbReference type="ARBA" id="ARBA00001971"/>
    </source>
</evidence>
<keyword evidence="4 9" id="KW-0349">Heme</keyword>
<evidence type="ECO:0000256" key="11">
    <source>
        <dbReference type="SAM" id="Phobius"/>
    </source>
</evidence>
<feature type="binding site" description="axial binding residue" evidence="9">
    <location>
        <position position="441"/>
    </location>
    <ligand>
        <name>heme</name>
        <dbReference type="ChEBI" id="CHEBI:30413"/>
    </ligand>
    <ligandPart>
        <name>Fe</name>
        <dbReference type="ChEBI" id="CHEBI:18248"/>
    </ligandPart>
</feature>
<keyword evidence="11" id="KW-0812">Transmembrane</keyword>
<dbReference type="Gene3D" id="1.10.630.10">
    <property type="entry name" value="Cytochrome P450"/>
    <property type="match status" value="1"/>
</dbReference>
<keyword evidence="6 10" id="KW-0560">Oxidoreductase</keyword>
<dbReference type="GO" id="GO:0004497">
    <property type="term" value="F:monooxygenase activity"/>
    <property type="evidence" value="ECO:0007669"/>
    <property type="project" value="UniProtKB-KW"/>
</dbReference>
<reference evidence="12 13" key="1">
    <citation type="journal article" date="2012" name="Science">
        <title>The Paleozoic origin of enzymatic lignin decomposition reconstructed from 31 fungal genomes.</title>
        <authorList>
            <person name="Floudas D."/>
            <person name="Binder M."/>
            <person name="Riley R."/>
            <person name="Barry K."/>
            <person name="Blanchette R.A."/>
            <person name="Henrissat B."/>
            <person name="Martinez A.T."/>
            <person name="Otillar R."/>
            <person name="Spatafora J.W."/>
            <person name="Yadav J.S."/>
            <person name="Aerts A."/>
            <person name="Benoit I."/>
            <person name="Boyd A."/>
            <person name="Carlson A."/>
            <person name="Copeland A."/>
            <person name="Coutinho P.M."/>
            <person name="de Vries R.P."/>
            <person name="Ferreira P."/>
            <person name="Findley K."/>
            <person name="Foster B."/>
            <person name="Gaskell J."/>
            <person name="Glotzer D."/>
            <person name="Gorecki P."/>
            <person name="Heitman J."/>
            <person name="Hesse C."/>
            <person name="Hori C."/>
            <person name="Igarashi K."/>
            <person name="Jurgens J.A."/>
            <person name="Kallen N."/>
            <person name="Kersten P."/>
            <person name="Kohler A."/>
            <person name="Kuees U."/>
            <person name="Kumar T.K.A."/>
            <person name="Kuo A."/>
            <person name="LaButti K."/>
            <person name="Larrondo L.F."/>
            <person name="Lindquist E."/>
            <person name="Ling A."/>
            <person name="Lombard V."/>
            <person name="Lucas S."/>
            <person name="Lundell T."/>
            <person name="Martin R."/>
            <person name="McLaughlin D.J."/>
            <person name="Morgenstern I."/>
            <person name="Morin E."/>
            <person name="Murat C."/>
            <person name="Nagy L.G."/>
            <person name="Nolan M."/>
            <person name="Ohm R.A."/>
            <person name="Patyshakuliyeva A."/>
            <person name="Rokas A."/>
            <person name="Ruiz-Duenas F.J."/>
            <person name="Sabat G."/>
            <person name="Salamov A."/>
            <person name="Samejima M."/>
            <person name="Schmutz J."/>
            <person name="Slot J.C."/>
            <person name="St John F."/>
            <person name="Stenlid J."/>
            <person name="Sun H."/>
            <person name="Sun S."/>
            <person name="Syed K."/>
            <person name="Tsang A."/>
            <person name="Wiebenga A."/>
            <person name="Young D."/>
            <person name="Pisabarro A."/>
            <person name="Eastwood D.C."/>
            <person name="Martin F."/>
            <person name="Cullen D."/>
            <person name="Grigoriev I.V."/>
            <person name="Hibbett D.S."/>
        </authorList>
    </citation>
    <scope>NUCLEOTIDE SEQUENCE [LARGE SCALE GENOMIC DNA]</scope>
    <source>
        <strain evidence="12 13">ATCC 11539</strain>
    </source>
</reference>
<dbReference type="HOGENOM" id="CLU_001570_2_3_1"/>
<organism evidence="12 13">
    <name type="scientific">Gloeophyllum trabeum (strain ATCC 11539 / FP-39264 / Madison 617)</name>
    <name type="common">Brown rot fungus</name>
    <dbReference type="NCBI Taxonomy" id="670483"/>
    <lineage>
        <taxon>Eukaryota</taxon>
        <taxon>Fungi</taxon>
        <taxon>Dikarya</taxon>
        <taxon>Basidiomycota</taxon>
        <taxon>Agaricomycotina</taxon>
        <taxon>Agaricomycetes</taxon>
        <taxon>Gloeophyllales</taxon>
        <taxon>Gloeophyllaceae</taxon>
        <taxon>Gloeophyllum</taxon>
    </lineage>
</organism>
<keyword evidence="7 9" id="KW-0408">Iron</keyword>
<dbReference type="Pfam" id="PF00067">
    <property type="entry name" value="p450"/>
    <property type="match status" value="1"/>
</dbReference>
<evidence type="ECO:0000256" key="5">
    <source>
        <dbReference type="ARBA" id="ARBA00022723"/>
    </source>
</evidence>
<comment type="pathway">
    <text evidence="2">Secondary metabolite biosynthesis.</text>
</comment>
<accession>S7RYX8</accession>
<keyword evidence="11" id="KW-0472">Membrane</keyword>
<dbReference type="PANTHER" id="PTHR46300:SF7">
    <property type="entry name" value="P450, PUTATIVE (EUROFUNG)-RELATED"/>
    <property type="match status" value="1"/>
</dbReference>
<evidence type="ECO:0000256" key="8">
    <source>
        <dbReference type="ARBA" id="ARBA00023033"/>
    </source>
</evidence>
<dbReference type="EMBL" id="KB469298">
    <property type="protein sequence ID" value="EPQ58629.1"/>
    <property type="molecule type" value="Genomic_DNA"/>
</dbReference>
<evidence type="ECO:0000256" key="2">
    <source>
        <dbReference type="ARBA" id="ARBA00005179"/>
    </source>
</evidence>
<gene>
    <name evidence="12" type="ORF">GLOTRDRAFT_36902</name>
</gene>
<keyword evidence="13" id="KW-1185">Reference proteome</keyword>
<evidence type="ECO:0000256" key="6">
    <source>
        <dbReference type="ARBA" id="ARBA00023002"/>
    </source>
</evidence>
<dbReference type="RefSeq" id="XP_007862939.1">
    <property type="nucleotide sequence ID" value="XM_007864748.1"/>
</dbReference>
<name>S7RYX8_GLOTA</name>
<evidence type="ECO:0000256" key="7">
    <source>
        <dbReference type="ARBA" id="ARBA00023004"/>
    </source>
</evidence>
<dbReference type="Proteomes" id="UP000030669">
    <property type="component" value="Unassembled WGS sequence"/>
</dbReference>
<dbReference type="InterPro" id="IPR001128">
    <property type="entry name" value="Cyt_P450"/>
</dbReference>
<dbReference type="SUPFAM" id="SSF48264">
    <property type="entry name" value="Cytochrome P450"/>
    <property type="match status" value="1"/>
</dbReference>
<evidence type="ECO:0000313" key="12">
    <source>
        <dbReference type="EMBL" id="EPQ58629.1"/>
    </source>
</evidence>
<keyword evidence="8 10" id="KW-0503">Monooxygenase</keyword>
<dbReference type="eggNOG" id="KOG0156">
    <property type="taxonomic scope" value="Eukaryota"/>
</dbReference>
<comment type="cofactor">
    <cofactor evidence="1 9">
        <name>heme</name>
        <dbReference type="ChEBI" id="CHEBI:30413"/>
    </cofactor>
</comment>
<dbReference type="PRINTS" id="PR00463">
    <property type="entry name" value="EP450I"/>
</dbReference>
<dbReference type="GO" id="GO:0005506">
    <property type="term" value="F:iron ion binding"/>
    <property type="evidence" value="ECO:0007669"/>
    <property type="project" value="InterPro"/>
</dbReference>
<dbReference type="InterPro" id="IPR002401">
    <property type="entry name" value="Cyt_P450_E_grp-I"/>
</dbReference>
<dbReference type="InterPro" id="IPR050364">
    <property type="entry name" value="Cytochrome_P450_fung"/>
</dbReference>
<dbReference type="CDD" id="cd11065">
    <property type="entry name" value="CYP64-like"/>
    <property type="match status" value="1"/>
</dbReference>
<dbReference type="STRING" id="670483.S7RYX8"/>
<comment type="similarity">
    <text evidence="3 10">Belongs to the cytochrome P450 family.</text>
</comment>
<evidence type="ECO:0000256" key="4">
    <source>
        <dbReference type="ARBA" id="ARBA00022617"/>
    </source>
</evidence>
<dbReference type="OMA" id="FPWISRR"/>
<dbReference type="PANTHER" id="PTHR46300">
    <property type="entry name" value="P450, PUTATIVE (EUROFUNG)-RELATED-RELATED"/>
    <property type="match status" value="1"/>
</dbReference>
<feature type="transmembrane region" description="Helical" evidence="11">
    <location>
        <begin position="6"/>
        <end position="23"/>
    </location>
</feature>
<dbReference type="GO" id="GO:0016705">
    <property type="term" value="F:oxidoreductase activity, acting on paired donors, with incorporation or reduction of molecular oxygen"/>
    <property type="evidence" value="ECO:0007669"/>
    <property type="project" value="InterPro"/>
</dbReference>
<dbReference type="AlphaFoldDB" id="S7RYX8"/>
<evidence type="ECO:0000256" key="10">
    <source>
        <dbReference type="RuleBase" id="RU000461"/>
    </source>
</evidence>
<dbReference type="GO" id="GO:0020037">
    <property type="term" value="F:heme binding"/>
    <property type="evidence" value="ECO:0007669"/>
    <property type="project" value="InterPro"/>
</dbReference>
<dbReference type="InterPro" id="IPR017972">
    <property type="entry name" value="Cyt_P450_CS"/>
</dbReference>
<protein>
    <submittedName>
        <fullName evidence="12">Cytochrome P450</fullName>
    </submittedName>
</protein>
<dbReference type="InterPro" id="IPR036396">
    <property type="entry name" value="Cyt_P450_sf"/>
</dbReference>
<evidence type="ECO:0000256" key="9">
    <source>
        <dbReference type="PIRSR" id="PIRSR602401-1"/>
    </source>
</evidence>
<dbReference type="KEGG" id="gtr:GLOTRDRAFT_36902"/>
<keyword evidence="5 9" id="KW-0479">Metal-binding</keyword>
<evidence type="ECO:0000256" key="3">
    <source>
        <dbReference type="ARBA" id="ARBA00010617"/>
    </source>
</evidence>
<dbReference type="PRINTS" id="PR00385">
    <property type="entry name" value="P450"/>
</dbReference>
<proteinExistence type="inferred from homology"/>
<dbReference type="GeneID" id="19305738"/>